<feature type="transmembrane region" description="Helical" evidence="3">
    <location>
        <begin position="266"/>
        <end position="291"/>
    </location>
</feature>
<feature type="transmembrane region" description="Helical" evidence="3">
    <location>
        <begin position="303"/>
        <end position="323"/>
    </location>
</feature>
<dbReference type="PANTHER" id="PTHR43507">
    <property type="entry name" value="NADH-UBIQUINONE OXIDOREDUCTASE CHAIN 4"/>
    <property type="match status" value="1"/>
</dbReference>
<feature type="transmembrane region" description="Helical" evidence="3">
    <location>
        <begin position="12"/>
        <end position="31"/>
    </location>
</feature>
<feature type="transmembrane region" description="Helical" evidence="3">
    <location>
        <begin position="571"/>
        <end position="592"/>
    </location>
</feature>
<organism evidence="5 6">
    <name type="scientific">Candidatus Pristimantibacillus lignocellulolyticus</name>
    <dbReference type="NCBI Taxonomy" id="2994561"/>
    <lineage>
        <taxon>Bacteria</taxon>
        <taxon>Bacillati</taxon>
        <taxon>Bacillota</taxon>
        <taxon>Bacilli</taxon>
        <taxon>Bacillales</taxon>
        <taxon>Paenibacillaceae</taxon>
        <taxon>Candidatus Pristimantibacillus</taxon>
    </lineage>
</organism>
<sequence>MLLRRCSLRIIRLTAISILSLPIIIILLLIYEISRNHSLELFTMSLDSLSILPNKQTSILVQLALGIDAVTLWMMLLATIIIMLTALAGVYVKKRQKLFYGLIMLSESVVYILFMARDGMLLISTIAIFAMIMFFFIGIWGQEGSSIVARKFATWQLVACVLLMISCLLLTTLQHNDSNMEYQLSLTNEASYIIQEQLLDEQPEQELIRQAAFVLFIIALICMIPMIGVHHWFIELFQKSHIIVLMLYCGTLSISGWYVLYRIGSIYFLDLLASLSEGLLWVLAIQFLFASMLLWKQQHLRGWLAYGAWGQLSLIGILMLTLSEQGLTISLVHLLSFMAISALLCFLIAAIIERTGTDYIPVLNGTLRNLPFLGGSIVVAMFAWLGIPGFSHFFGTVHAVILTFSTSRWISVLIALGVISIMLFAVQMLYKLQRGKTDEAYQQLKDMRFTEAIPNIVLLSVIILLGCYPIVIVDMIELELHTVYSMWKPIIDEVPWDIGSIASIWTRAGETFNVVIVFSLLMMFAIGIASRKHHRISVILYWQSLFQLLAFVVIIASEFKTGNTIYWLDLVRYVVVYTVLLIATIIAVRSFSQPLKDHTISSWNGLYYRNPRFALLMLLLIVSWMALPFTSAFQVKFTAINHWLAQEEYGLLTIWIVAHLLMMKVWLEWLCALYIVSDTKQASARMKLHSNGTTTLISRNNSIILLCCCIVLIALCFA</sequence>
<dbReference type="GO" id="GO:0042773">
    <property type="term" value="P:ATP synthesis coupled electron transport"/>
    <property type="evidence" value="ECO:0007669"/>
    <property type="project" value="InterPro"/>
</dbReference>
<name>A0A9J6ZJ41_9BACL</name>
<accession>A0A9J6ZJ41</accession>
<dbReference type="GO" id="GO:0015990">
    <property type="term" value="P:electron transport coupled proton transport"/>
    <property type="evidence" value="ECO:0007669"/>
    <property type="project" value="TreeGrafter"/>
</dbReference>
<feature type="transmembrane region" description="Helical" evidence="3">
    <location>
        <begin position="329"/>
        <end position="352"/>
    </location>
</feature>
<evidence type="ECO:0000256" key="1">
    <source>
        <dbReference type="ARBA" id="ARBA00004651"/>
    </source>
</evidence>
<protein>
    <recommendedName>
        <fullName evidence="4">NADH:quinone oxidoreductase/Mrp antiporter transmembrane domain-containing protein</fullName>
    </recommendedName>
</protein>
<feature type="transmembrane region" description="Helical" evidence="3">
    <location>
        <begin position="372"/>
        <end position="390"/>
    </location>
</feature>
<feature type="transmembrane region" description="Helical" evidence="3">
    <location>
        <begin position="653"/>
        <end position="676"/>
    </location>
</feature>
<dbReference type="EMBL" id="CP097899">
    <property type="protein sequence ID" value="URN96060.1"/>
    <property type="molecule type" value="Genomic_DNA"/>
</dbReference>
<evidence type="ECO:0000256" key="2">
    <source>
        <dbReference type="RuleBase" id="RU000320"/>
    </source>
</evidence>
<feature type="transmembrane region" description="Helical" evidence="3">
    <location>
        <begin position="241"/>
        <end position="260"/>
    </location>
</feature>
<feature type="transmembrane region" description="Helical" evidence="3">
    <location>
        <begin position="152"/>
        <end position="173"/>
    </location>
</feature>
<reference evidence="5" key="1">
    <citation type="submission" date="2022-05" db="EMBL/GenBank/DDBJ databases">
        <title>Novel bacterial taxa in a minimal lignocellulolytic consortium and its capacity to transform plastics disclosed by genome-resolved metagenomics.</title>
        <authorList>
            <person name="Rodriguez C.A.D."/>
            <person name="Diaz-Garcia L."/>
            <person name="Herrera K."/>
            <person name="Tarazona N.A."/>
            <person name="Sproer C."/>
            <person name="Overmann J."/>
            <person name="Jimenez D.J."/>
        </authorList>
    </citation>
    <scope>NUCLEOTIDE SEQUENCE</scope>
    <source>
        <strain evidence="5">MAG5</strain>
    </source>
</reference>
<dbReference type="InterPro" id="IPR003918">
    <property type="entry name" value="NADH_UbQ_OxRdtase"/>
</dbReference>
<feature type="transmembrane region" description="Helical" evidence="3">
    <location>
        <begin position="98"/>
        <end position="114"/>
    </location>
</feature>
<keyword evidence="3" id="KW-0472">Membrane</keyword>
<dbReference type="GO" id="GO:0048039">
    <property type="term" value="F:ubiquinone binding"/>
    <property type="evidence" value="ECO:0007669"/>
    <property type="project" value="TreeGrafter"/>
</dbReference>
<evidence type="ECO:0000313" key="5">
    <source>
        <dbReference type="EMBL" id="URN96060.1"/>
    </source>
</evidence>
<feature type="transmembrane region" description="Helical" evidence="3">
    <location>
        <begin position="613"/>
        <end position="633"/>
    </location>
</feature>
<dbReference type="KEGG" id="plig:NAG76_07480"/>
<gene>
    <name evidence="5" type="ORF">NAG76_07480</name>
</gene>
<keyword evidence="2 3" id="KW-0812">Transmembrane</keyword>
<feature type="transmembrane region" description="Helical" evidence="3">
    <location>
        <begin position="511"/>
        <end position="528"/>
    </location>
</feature>
<dbReference type="Proteomes" id="UP001056756">
    <property type="component" value="Chromosome"/>
</dbReference>
<dbReference type="GO" id="GO:0008137">
    <property type="term" value="F:NADH dehydrogenase (ubiquinone) activity"/>
    <property type="evidence" value="ECO:0007669"/>
    <property type="project" value="InterPro"/>
</dbReference>
<feature type="transmembrane region" description="Helical" evidence="3">
    <location>
        <begin position="410"/>
        <end position="432"/>
    </location>
</feature>
<proteinExistence type="predicted"/>
<evidence type="ECO:0000313" key="6">
    <source>
        <dbReference type="Proteomes" id="UP001056756"/>
    </source>
</evidence>
<dbReference type="GO" id="GO:0003954">
    <property type="term" value="F:NADH dehydrogenase activity"/>
    <property type="evidence" value="ECO:0007669"/>
    <property type="project" value="TreeGrafter"/>
</dbReference>
<evidence type="ECO:0000256" key="3">
    <source>
        <dbReference type="SAM" id="Phobius"/>
    </source>
</evidence>
<dbReference type="Pfam" id="PF00361">
    <property type="entry name" value="Proton_antipo_M"/>
    <property type="match status" value="1"/>
</dbReference>
<dbReference type="GO" id="GO:0005886">
    <property type="term" value="C:plasma membrane"/>
    <property type="evidence" value="ECO:0007669"/>
    <property type="project" value="UniProtKB-SubCell"/>
</dbReference>
<feature type="transmembrane region" description="Helical" evidence="3">
    <location>
        <begin position="120"/>
        <end position="140"/>
    </location>
</feature>
<dbReference type="InterPro" id="IPR001750">
    <property type="entry name" value="ND/Mrp_TM"/>
</dbReference>
<comment type="subcellular location">
    <subcellularLocation>
        <location evidence="1">Cell membrane</location>
        <topology evidence="1">Multi-pass membrane protein</topology>
    </subcellularLocation>
    <subcellularLocation>
        <location evidence="2">Membrane</location>
        <topology evidence="2">Multi-pass membrane protein</topology>
    </subcellularLocation>
</comment>
<evidence type="ECO:0000259" key="4">
    <source>
        <dbReference type="Pfam" id="PF00361"/>
    </source>
</evidence>
<dbReference type="PANTHER" id="PTHR43507:SF1">
    <property type="entry name" value="NADH-UBIQUINONE OXIDOREDUCTASE CHAIN 4"/>
    <property type="match status" value="1"/>
</dbReference>
<feature type="transmembrane region" description="Helical" evidence="3">
    <location>
        <begin position="207"/>
        <end position="229"/>
    </location>
</feature>
<feature type="transmembrane region" description="Helical" evidence="3">
    <location>
        <begin position="70"/>
        <end position="91"/>
    </location>
</feature>
<feature type="transmembrane region" description="Helical" evidence="3">
    <location>
        <begin position="696"/>
        <end position="715"/>
    </location>
</feature>
<keyword evidence="3" id="KW-1133">Transmembrane helix</keyword>
<dbReference type="AlphaFoldDB" id="A0A9J6ZJ41"/>
<feature type="domain" description="NADH:quinone oxidoreductase/Mrp antiporter transmembrane" evidence="4">
    <location>
        <begin position="127"/>
        <end position="420"/>
    </location>
</feature>
<feature type="transmembrane region" description="Helical" evidence="3">
    <location>
        <begin position="540"/>
        <end position="559"/>
    </location>
</feature>
<feature type="transmembrane region" description="Helical" evidence="3">
    <location>
        <begin position="453"/>
        <end position="476"/>
    </location>
</feature>